<gene>
    <name evidence="1" type="ORF">TRP8649_01220</name>
</gene>
<sequence length="251" mass="27655">MWARLAYVLRAATGRGGARSARPRGRSVAARRCRRAGHFTVALVSLLIVPFKVVDAQSTSPHPYSDVLTYCASPSADFENAVAGLNDAGWTSIPQGRSDEIAKIIGDGNIQSYKIATSAEQLKRHRTTARLMLAKYVKTKNSTYFQSSTFASPDNNSTFVNLYYQVKADRLFCRAASTRTDIPSDLNVDKHLYMNGLRRIDTNDEILVVSKKTNSIGSSSRLVELNAGELNKHLNEALLATSSLTVVRKRQ</sequence>
<protein>
    <submittedName>
        <fullName evidence="1">Uncharacterized protein</fullName>
    </submittedName>
</protein>
<accession>A0A238J8X9</accession>
<evidence type="ECO:0000313" key="1">
    <source>
        <dbReference type="EMBL" id="SMX27118.1"/>
    </source>
</evidence>
<keyword evidence="2" id="KW-1185">Reference proteome</keyword>
<dbReference type="RefSeq" id="WP_099243309.1">
    <property type="nucleotide sequence ID" value="NZ_FXXP01000001.1"/>
</dbReference>
<proteinExistence type="predicted"/>
<dbReference type="AlphaFoldDB" id="A0A238J8X9"/>
<organism evidence="1 2">
    <name type="scientific">Pelagimonas phthalicica</name>
    <dbReference type="NCBI Taxonomy" id="1037362"/>
    <lineage>
        <taxon>Bacteria</taxon>
        <taxon>Pseudomonadati</taxon>
        <taxon>Pseudomonadota</taxon>
        <taxon>Alphaproteobacteria</taxon>
        <taxon>Rhodobacterales</taxon>
        <taxon>Roseobacteraceae</taxon>
        <taxon>Pelagimonas</taxon>
    </lineage>
</organism>
<evidence type="ECO:0000313" key="2">
    <source>
        <dbReference type="Proteomes" id="UP000225972"/>
    </source>
</evidence>
<name>A0A238J8X9_9RHOB</name>
<dbReference type="EMBL" id="FXXP01000001">
    <property type="protein sequence ID" value="SMX27118.1"/>
    <property type="molecule type" value="Genomic_DNA"/>
</dbReference>
<reference evidence="2" key="1">
    <citation type="submission" date="2017-05" db="EMBL/GenBank/DDBJ databases">
        <authorList>
            <person name="Rodrigo-Torres L."/>
            <person name="Arahal R. D."/>
            <person name="Lucena T."/>
        </authorList>
    </citation>
    <scope>NUCLEOTIDE SEQUENCE [LARGE SCALE GENOMIC DNA]</scope>
    <source>
        <strain evidence="2">CECT 8649</strain>
    </source>
</reference>
<dbReference type="Proteomes" id="UP000225972">
    <property type="component" value="Unassembled WGS sequence"/>
</dbReference>